<protein>
    <submittedName>
        <fullName evidence="2">Asp23/Gls24 family envelope stress response protein</fullName>
    </submittedName>
</protein>
<dbReference type="Proteomes" id="UP000572528">
    <property type="component" value="Unassembled WGS sequence"/>
</dbReference>
<proteinExistence type="predicted"/>
<evidence type="ECO:0000313" key="2">
    <source>
        <dbReference type="EMBL" id="NYS69848.1"/>
    </source>
</evidence>
<feature type="region of interest" description="Disordered" evidence="1">
    <location>
        <begin position="1"/>
        <end position="28"/>
    </location>
</feature>
<comment type="caution">
    <text evidence="2">The sequence shown here is derived from an EMBL/GenBank/DDBJ whole genome shotgun (WGS) entry which is preliminary data.</text>
</comment>
<evidence type="ECO:0000313" key="3">
    <source>
        <dbReference type="Proteomes" id="UP000572528"/>
    </source>
</evidence>
<accession>A0A853EKR1</accession>
<name>A0A853EKR1_9ACTO</name>
<evidence type="ECO:0000256" key="1">
    <source>
        <dbReference type="SAM" id="MobiDB-lite"/>
    </source>
</evidence>
<gene>
    <name evidence="2" type="ORF">HZZ05_10060</name>
</gene>
<dbReference type="EMBL" id="JACBXV010000156">
    <property type="protein sequence ID" value="NYS69848.1"/>
    <property type="molecule type" value="Genomic_DNA"/>
</dbReference>
<dbReference type="AlphaFoldDB" id="A0A853EKR1"/>
<feature type="compositionally biased region" description="Polar residues" evidence="1">
    <location>
        <begin position="1"/>
        <end position="14"/>
    </location>
</feature>
<organism evidence="2 3">
    <name type="scientific">Actinomyces bowdenii</name>
    <dbReference type="NCBI Taxonomy" id="131109"/>
    <lineage>
        <taxon>Bacteria</taxon>
        <taxon>Bacillati</taxon>
        <taxon>Actinomycetota</taxon>
        <taxon>Actinomycetes</taxon>
        <taxon>Actinomycetales</taxon>
        <taxon>Actinomycetaceae</taxon>
        <taxon>Actinomyces</taxon>
    </lineage>
</organism>
<reference evidence="2 3" key="1">
    <citation type="submission" date="2020-07" db="EMBL/GenBank/DDBJ databases">
        <title>MOT database genomes.</title>
        <authorList>
            <person name="Joseph S."/>
            <person name="Aduse-Opoku J."/>
            <person name="Hashim A."/>
            <person name="Wade W."/>
            <person name="Curtis M."/>
        </authorList>
    </citation>
    <scope>NUCLEOTIDE SEQUENCE [LARGE SCALE GENOMIC DNA]</scope>
    <source>
        <strain evidence="2 3">WMus004</strain>
    </source>
</reference>
<dbReference type="RefSeq" id="WP_179901107.1">
    <property type="nucleotide sequence ID" value="NZ_JACBXV010000156.1"/>
</dbReference>
<sequence length="181" mass="19528">MTPTDPTRPSTQPKQAPASGGDQEQATQDYHRLIASIHEEWDALESHSDPSVMPSTRVMQSVMAAVRADARHGAQVQAPPTDLGPYTLTELSLRTLVRGAVDRVAQARGLCSSFEHAPATDGHRGLGVPTAVHCRISAHASCQDLPALAQQVRESVLEAFRNDLDSSPTVNIHVEDLHDDD</sequence>